<evidence type="ECO:0000313" key="4">
    <source>
        <dbReference type="EMBL" id="KAJ7220878.1"/>
    </source>
</evidence>
<accession>A0AAD6VVE2</accession>
<evidence type="ECO:0000256" key="2">
    <source>
        <dbReference type="SAM" id="MobiDB-lite"/>
    </source>
</evidence>
<keyword evidence="5" id="KW-1185">Reference proteome</keyword>
<evidence type="ECO:0000259" key="3">
    <source>
        <dbReference type="Pfam" id="PF24883"/>
    </source>
</evidence>
<feature type="region of interest" description="Disordered" evidence="2">
    <location>
        <begin position="111"/>
        <end position="185"/>
    </location>
</feature>
<dbReference type="EMBL" id="JARJCW010000009">
    <property type="protein sequence ID" value="KAJ7220878.1"/>
    <property type="molecule type" value="Genomic_DNA"/>
</dbReference>
<feature type="compositionally biased region" description="Polar residues" evidence="2">
    <location>
        <begin position="122"/>
        <end position="138"/>
    </location>
</feature>
<sequence>MPIFSDTSHVQITGGNFVDVGSDFNIESIQPPGTVDIDGVLTGLEFGVDEESGRHLLGAQDERARGRSLVPYHFAQNSGRPLMGAERTERGGVGPRMLPYDLSHRRQILSRSNNSYSCSTSGAPPSRSSFSQYPNGQYPQLEAPSNDPIFSSARESPGEDMHPLDCSASTHPGSESELLSGTHGFNRPQMQNPYLSHYHFSLPSDWQLPALDYPLEWAAYTSSSNATVENWNENHSPDLDADLSQLSQHPTDPIINNNTAFPWTRPQHTPATNISGGTFISGSVNNIQRHGEAGLHILHRAIAGDAFHDSAERYPQPRCHPETRTKLLDVLWNWACGIEPPSNWTSEDSYDEHSETSSNSGSSSENDEETHEPSRSSQDENASLDEENPSSGILWLHGPAGSGKSAVAQSFCQKLKEENRLGGSFFFKRGHSSRGNAKRLFPTIAYQLAILLPELRQILSQTIEYDPAIVDRSLSDQLQELIISPCQKSSLSHPVTVIIDGLDECEGQYIQEEILRTIGNAVSRERVPILFFIASRPESHIRESFTSPGFDGLHRPLNIDQSFQDVRKYLLDEFHRIHREHQTMATVPSPWPILEKLEVLVKKSSGYFIYASTVVKFIDDKRYRPVDRLDIVLGIKSSLSGSPFDILDQLYHQILCAVPIDCRHKLIDILAVTSSARSLRSSQIELLLELERGESVIELYVPEGNSGLLVHHASFLDFLRDPKRSGPFHVRNPNRHRRMAHHILNALSTRRDDLCGLHFSRWDFASTELIGFITATEPSPDLLPLVQFVNPDFIFAFTSGPECVVHILEWLKKFDPRPEDLIQLWEDYQFILLCDESWTPSDLTKRQPSSYHTEPAQVSPQLIKVIHAVTLLLNVSDSDFPIRVSVMLGISWDEMRATICPLRRILGNNKARLHDLQTCIWKQALGQRSDSNFLLLELARGGLRAVRSMVLGRWVDKQLIRGWDFFLRSCPPAHDLLEILSQFLERVMIDDNNSFFNWLAEDFHNVLQWLKTFPHPPGELISRLEHRLQEAIEHRNRQLSEEFWRSIVDLERKWMDWWNKHRDHLEWSTVSA</sequence>
<evidence type="ECO:0000313" key="5">
    <source>
        <dbReference type="Proteomes" id="UP001219525"/>
    </source>
</evidence>
<dbReference type="Pfam" id="PF24883">
    <property type="entry name" value="NPHP3_N"/>
    <property type="match status" value="1"/>
</dbReference>
<organism evidence="4 5">
    <name type="scientific">Mycena pura</name>
    <dbReference type="NCBI Taxonomy" id="153505"/>
    <lineage>
        <taxon>Eukaryota</taxon>
        <taxon>Fungi</taxon>
        <taxon>Dikarya</taxon>
        <taxon>Basidiomycota</taxon>
        <taxon>Agaricomycotina</taxon>
        <taxon>Agaricomycetes</taxon>
        <taxon>Agaricomycetidae</taxon>
        <taxon>Agaricales</taxon>
        <taxon>Marasmiineae</taxon>
        <taxon>Mycenaceae</taxon>
        <taxon>Mycena</taxon>
    </lineage>
</organism>
<dbReference type="SUPFAM" id="SSF52540">
    <property type="entry name" value="P-loop containing nucleoside triphosphate hydrolases"/>
    <property type="match status" value="1"/>
</dbReference>
<name>A0AAD6VVE2_9AGAR</name>
<feature type="compositionally biased region" description="Polar residues" evidence="2">
    <location>
        <begin position="167"/>
        <end position="179"/>
    </location>
</feature>
<feature type="domain" description="Nephrocystin 3-like N-terminal" evidence="3">
    <location>
        <begin position="388"/>
        <end position="536"/>
    </location>
</feature>
<dbReference type="PANTHER" id="PTHR10039">
    <property type="entry name" value="AMELOGENIN"/>
    <property type="match status" value="1"/>
</dbReference>
<comment type="caution">
    <text evidence="4">The sequence shown here is derived from an EMBL/GenBank/DDBJ whole genome shotgun (WGS) entry which is preliminary data.</text>
</comment>
<feature type="region of interest" description="Disordered" evidence="2">
    <location>
        <begin position="343"/>
        <end position="396"/>
    </location>
</feature>
<gene>
    <name evidence="4" type="ORF">GGX14DRAFT_432353</name>
</gene>
<dbReference type="Gene3D" id="3.40.50.300">
    <property type="entry name" value="P-loop containing nucleotide triphosphate hydrolases"/>
    <property type="match status" value="1"/>
</dbReference>
<dbReference type="PANTHER" id="PTHR10039:SF17">
    <property type="entry name" value="FUNGAL STAND N-TERMINAL GOODBYE DOMAIN-CONTAINING PROTEIN-RELATED"/>
    <property type="match status" value="1"/>
</dbReference>
<feature type="compositionally biased region" description="Low complexity" evidence="2">
    <location>
        <begin position="111"/>
        <end position="121"/>
    </location>
</feature>
<evidence type="ECO:0000256" key="1">
    <source>
        <dbReference type="ARBA" id="ARBA00022737"/>
    </source>
</evidence>
<reference evidence="4" key="1">
    <citation type="submission" date="2023-03" db="EMBL/GenBank/DDBJ databases">
        <title>Massive genome expansion in bonnet fungi (Mycena s.s.) driven by repeated elements and novel gene families across ecological guilds.</title>
        <authorList>
            <consortium name="Lawrence Berkeley National Laboratory"/>
            <person name="Harder C.B."/>
            <person name="Miyauchi S."/>
            <person name="Viragh M."/>
            <person name="Kuo A."/>
            <person name="Thoen E."/>
            <person name="Andreopoulos B."/>
            <person name="Lu D."/>
            <person name="Skrede I."/>
            <person name="Drula E."/>
            <person name="Henrissat B."/>
            <person name="Morin E."/>
            <person name="Kohler A."/>
            <person name="Barry K."/>
            <person name="LaButti K."/>
            <person name="Morin E."/>
            <person name="Salamov A."/>
            <person name="Lipzen A."/>
            <person name="Mereny Z."/>
            <person name="Hegedus B."/>
            <person name="Baldrian P."/>
            <person name="Stursova M."/>
            <person name="Weitz H."/>
            <person name="Taylor A."/>
            <person name="Grigoriev I.V."/>
            <person name="Nagy L.G."/>
            <person name="Martin F."/>
            <person name="Kauserud H."/>
        </authorList>
    </citation>
    <scope>NUCLEOTIDE SEQUENCE</scope>
    <source>
        <strain evidence="4">9144</strain>
    </source>
</reference>
<keyword evidence="1" id="KW-0677">Repeat</keyword>
<protein>
    <recommendedName>
        <fullName evidence="3">Nephrocystin 3-like N-terminal domain-containing protein</fullName>
    </recommendedName>
</protein>
<proteinExistence type="predicted"/>
<dbReference type="Proteomes" id="UP001219525">
    <property type="component" value="Unassembled WGS sequence"/>
</dbReference>
<dbReference type="InterPro" id="IPR056884">
    <property type="entry name" value="NPHP3-like_N"/>
</dbReference>
<dbReference type="InterPro" id="IPR027417">
    <property type="entry name" value="P-loop_NTPase"/>
</dbReference>
<dbReference type="AlphaFoldDB" id="A0AAD6VVE2"/>